<dbReference type="PANTHER" id="PTHR47637:SF1">
    <property type="entry name" value="CHAPERONE SURA"/>
    <property type="match status" value="1"/>
</dbReference>
<evidence type="ECO:0000256" key="6">
    <source>
        <dbReference type="PROSITE-ProRule" id="PRU00278"/>
    </source>
</evidence>
<dbReference type="Gene3D" id="1.10.4030.10">
    <property type="entry name" value="Porin chaperone SurA, peptide-binding domain"/>
    <property type="match status" value="1"/>
</dbReference>
<keyword evidence="10" id="KW-1185">Reference proteome</keyword>
<dbReference type="Proteomes" id="UP000007347">
    <property type="component" value="Chromosome"/>
</dbReference>
<dbReference type="STRING" id="651182.TOL2_C22260"/>
<evidence type="ECO:0000256" key="5">
    <source>
        <dbReference type="ARBA" id="ARBA00023235"/>
    </source>
</evidence>
<sequence>MKKIINRFVFSLAIISFSFCGSVSADVVDRIVAIVNNDIVTLVQLNKESLPYIKNIESSGYSDEKKQEMMQDVTKKILDRLVDSSLTQQEAKKYQIMVSDDEIDNAVENLKKEKALTLEELENALGQEGLTLTEYRETIKKQILQARLINYAVKSKVVITESDIKKRYEIDADKYSGKKKYHLRNILMDNEDEIKKIKKQLDENKEFVPLAKQYSFAPNASDGGDLGIFDIHNFSETIKESISRLTKGEHTDVISTAQGFQIFYIQDIVLEGRKTYEQAHDEIRGILYREQVEEQFKTWLESLKKKAHIKIML</sequence>
<dbReference type="Pfam" id="PF09312">
    <property type="entry name" value="SurA_N"/>
    <property type="match status" value="1"/>
</dbReference>
<dbReference type="Gene3D" id="3.10.50.40">
    <property type="match status" value="1"/>
</dbReference>
<dbReference type="AlphaFoldDB" id="K0NNP5"/>
<evidence type="ECO:0000256" key="4">
    <source>
        <dbReference type="ARBA" id="ARBA00023186"/>
    </source>
</evidence>
<evidence type="ECO:0000256" key="3">
    <source>
        <dbReference type="ARBA" id="ARBA00023110"/>
    </source>
</evidence>
<evidence type="ECO:0000256" key="1">
    <source>
        <dbReference type="ARBA" id="ARBA00022729"/>
    </source>
</evidence>
<evidence type="ECO:0000256" key="7">
    <source>
        <dbReference type="SAM" id="SignalP"/>
    </source>
</evidence>
<dbReference type="RefSeq" id="WP_014957699.1">
    <property type="nucleotide sequence ID" value="NC_018645.1"/>
</dbReference>
<dbReference type="InterPro" id="IPR046357">
    <property type="entry name" value="PPIase_dom_sf"/>
</dbReference>
<protein>
    <submittedName>
        <fullName evidence="9">SurA: predicted chaperone (Peptidyl-prolyl cis-trans isomerase)</fullName>
        <ecNumber evidence="9">5.2.1.8</ecNumber>
    </submittedName>
</protein>
<dbReference type="OrthoDB" id="14196at2"/>
<reference evidence="9 10" key="1">
    <citation type="journal article" date="2013" name="Environ. Microbiol.">
        <title>Complete genome, catabolic sub-proteomes and key-metabolites of Desulfobacula toluolica Tol2, a marine, aromatic compound-degrading, sulfate-reducing bacterium.</title>
        <authorList>
            <person name="Wohlbrand L."/>
            <person name="Jacob J.H."/>
            <person name="Kube M."/>
            <person name="Mussmann M."/>
            <person name="Jarling R."/>
            <person name="Beck A."/>
            <person name="Amann R."/>
            <person name="Wilkes H."/>
            <person name="Reinhardt R."/>
            <person name="Rabus R."/>
        </authorList>
    </citation>
    <scope>NUCLEOTIDE SEQUENCE [LARGE SCALE GENOMIC DNA]</scope>
    <source>
        <strain evidence="10">DSM 7467 / Tol2</strain>
    </source>
</reference>
<dbReference type="SUPFAM" id="SSF109998">
    <property type="entry name" value="Triger factor/SurA peptide-binding domain-like"/>
    <property type="match status" value="1"/>
</dbReference>
<proteinExistence type="predicted"/>
<evidence type="ECO:0000313" key="9">
    <source>
        <dbReference type="EMBL" id="CCK80387.1"/>
    </source>
</evidence>
<dbReference type="GO" id="GO:0003755">
    <property type="term" value="F:peptidyl-prolyl cis-trans isomerase activity"/>
    <property type="evidence" value="ECO:0007669"/>
    <property type="project" value="UniProtKB-KW"/>
</dbReference>
<accession>K0NNP5</accession>
<keyword evidence="1 7" id="KW-0732">Signal</keyword>
<evidence type="ECO:0000256" key="2">
    <source>
        <dbReference type="ARBA" id="ARBA00022764"/>
    </source>
</evidence>
<feature type="domain" description="PpiC" evidence="8">
    <location>
        <begin position="178"/>
        <end position="267"/>
    </location>
</feature>
<feature type="chain" id="PRO_5007919602" evidence="7">
    <location>
        <begin position="26"/>
        <end position="313"/>
    </location>
</feature>
<feature type="signal peptide" evidence="7">
    <location>
        <begin position="1"/>
        <end position="25"/>
    </location>
</feature>
<evidence type="ECO:0000259" key="8">
    <source>
        <dbReference type="PROSITE" id="PS50198"/>
    </source>
</evidence>
<dbReference type="PROSITE" id="PS50198">
    <property type="entry name" value="PPIC_PPIASE_2"/>
    <property type="match status" value="1"/>
</dbReference>
<keyword evidence="5 6" id="KW-0413">Isomerase</keyword>
<keyword evidence="2" id="KW-0574">Periplasm</keyword>
<dbReference type="InterPro" id="IPR015391">
    <property type="entry name" value="SurA_N"/>
</dbReference>
<dbReference type="InterPro" id="IPR000297">
    <property type="entry name" value="PPIase_PpiC"/>
</dbReference>
<dbReference type="SUPFAM" id="SSF54534">
    <property type="entry name" value="FKBP-like"/>
    <property type="match status" value="1"/>
</dbReference>
<name>K0NNP5_DESTT</name>
<evidence type="ECO:0000313" key="10">
    <source>
        <dbReference type="Proteomes" id="UP000007347"/>
    </source>
</evidence>
<dbReference type="KEGG" id="dto:TOL2_C22260"/>
<gene>
    <name evidence="9" type="primary">surA</name>
    <name evidence="9" type="ordered locus">TOL2_C22260</name>
</gene>
<dbReference type="Pfam" id="PF00639">
    <property type="entry name" value="Rotamase"/>
    <property type="match status" value="1"/>
</dbReference>
<dbReference type="EMBL" id="FO203503">
    <property type="protein sequence ID" value="CCK80387.1"/>
    <property type="molecule type" value="Genomic_DNA"/>
</dbReference>
<dbReference type="InterPro" id="IPR050280">
    <property type="entry name" value="OMP_Chaperone_SurA"/>
</dbReference>
<dbReference type="PANTHER" id="PTHR47637">
    <property type="entry name" value="CHAPERONE SURA"/>
    <property type="match status" value="1"/>
</dbReference>
<keyword evidence="4" id="KW-0143">Chaperone</keyword>
<dbReference type="EC" id="5.2.1.8" evidence="9"/>
<dbReference type="InterPro" id="IPR027304">
    <property type="entry name" value="Trigger_fact/SurA_dom_sf"/>
</dbReference>
<keyword evidence="3 6" id="KW-0697">Rotamase</keyword>
<dbReference type="HOGENOM" id="CLU_034646_5_0_7"/>
<organism evidence="9 10">
    <name type="scientific">Desulfobacula toluolica (strain DSM 7467 / Tol2)</name>
    <dbReference type="NCBI Taxonomy" id="651182"/>
    <lineage>
        <taxon>Bacteria</taxon>
        <taxon>Pseudomonadati</taxon>
        <taxon>Thermodesulfobacteriota</taxon>
        <taxon>Desulfobacteria</taxon>
        <taxon>Desulfobacterales</taxon>
        <taxon>Desulfobacteraceae</taxon>
        <taxon>Desulfobacula</taxon>
    </lineage>
</organism>